<protein>
    <submittedName>
        <fullName evidence="7">Homeobox domain-containing protein</fullName>
    </submittedName>
</protein>
<dbReference type="SUPFAM" id="SSF46689">
    <property type="entry name" value="Homeodomain-like"/>
    <property type="match status" value="1"/>
</dbReference>
<dbReference type="InterPro" id="IPR050649">
    <property type="entry name" value="Paired_Homeobox_TFs"/>
</dbReference>
<feature type="region of interest" description="Disordered" evidence="4">
    <location>
        <begin position="94"/>
        <end position="133"/>
    </location>
</feature>
<dbReference type="Gene3D" id="1.10.10.60">
    <property type="entry name" value="Homeodomain-like"/>
    <property type="match status" value="2"/>
</dbReference>
<dbReference type="PROSITE" id="PS50071">
    <property type="entry name" value="HOMEOBOX_2"/>
    <property type="match status" value="2"/>
</dbReference>
<evidence type="ECO:0000256" key="2">
    <source>
        <dbReference type="PROSITE-ProRule" id="PRU00108"/>
    </source>
</evidence>
<feature type="domain" description="Homeobox" evidence="5">
    <location>
        <begin position="140"/>
        <end position="171"/>
    </location>
</feature>
<keyword evidence="2 3" id="KW-0371">Homeobox</keyword>
<feature type="DNA-binding region" description="Homeobox" evidence="2">
    <location>
        <begin position="56"/>
        <end position="84"/>
    </location>
</feature>
<organism evidence="6 7">
    <name type="scientific">Ascaris lumbricoides</name>
    <name type="common">Giant roundworm</name>
    <dbReference type="NCBI Taxonomy" id="6252"/>
    <lineage>
        <taxon>Eukaryota</taxon>
        <taxon>Metazoa</taxon>
        <taxon>Ecdysozoa</taxon>
        <taxon>Nematoda</taxon>
        <taxon>Chromadorea</taxon>
        <taxon>Rhabditida</taxon>
        <taxon>Spirurina</taxon>
        <taxon>Ascaridomorpha</taxon>
        <taxon>Ascaridoidea</taxon>
        <taxon>Ascarididae</taxon>
        <taxon>Ascaris</taxon>
    </lineage>
</organism>
<evidence type="ECO:0000256" key="4">
    <source>
        <dbReference type="SAM" id="MobiDB-lite"/>
    </source>
</evidence>
<reference evidence="7" key="1">
    <citation type="submission" date="2017-02" db="UniProtKB">
        <authorList>
            <consortium name="WormBaseParasite"/>
        </authorList>
    </citation>
    <scope>IDENTIFICATION</scope>
</reference>
<keyword evidence="2 3" id="KW-0238">DNA-binding</keyword>
<feature type="compositionally biased region" description="Polar residues" evidence="4">
    <location>
        <begin position="185"/>
        <end position="205"/>
    </location>
</feature>
<dbReference type="WBParaSite" id="ALUE_0001608601-mRNA-1">
    <property type="protein sequence ID" value="ALUE_0001608601-mRNA-1"/>
    <property type="gene ID" value="ALUE_0001608601"/>
</dbReference>
<keyword evidence="6" id="KW-1185">Reference proteome</keyword>
<dbReference type="GO" id="GO:0005634">
    <property type="term" value="C:nucleus"/>
    <property type="evidence" value="ECO:0007669"/>
    <property type="project" value="UniProtKB-SubCell"/>
</dbReference>
<accession>A0A0M3IDI1</accession>
<feature type="compositionally biased region" description="Polar residues" evidence="4">
    <location>
        <begin position="123"/>
        <end position="133"/>
    </location>
</feature>
<evidence type="ECO:0000256" key="3">
    <source>
        <dbReference type="RuleBase" id="RU000682"/>
    </source>
</evidence>
<feature type="DNA-binding region" description="Homeobox" evidence="2">
    <location>
        <begin position="142"/>
        <end position="172"/>
    </location>
</feature>
<dbReference type="PANTHER" id="PTHR24329">
    <property type="entry name" value="HOMEOBOX PROTEIN ARISTALESS"/>
    <property type="match status" value="1"/>
</dbReference>
<dbReference type="Proteomes" id="UP000036681">
    <property type="component" value="Unplaced"/>
</dbReference>
<dbReference type="InterPro" id="IPR001356">
    <property type="entry name" value="HD"/>
</dbReference>
<feature type="domain" description="Homeobox" evidence="5">
    <location>
        <begin position="54"/>
        <end position="83"/>
    </location>
</feature>
<evidence type="ECO:0000259" key="5">
    <source>
        <dbReference type="PROSITE" id="PS50071"/>
    </source>
</evidence>
<dbReference type="CDD" id="cd00086">
    <property type="entry name" value="homeodomain"/>
    <property type="match status" value="2"/>
</dbReference>
<sequence>MWDENILGVREELNEKRNVKEKEGSTIKMRRAAIASIAGCQYDSDNRQAFHLAELAASIAGCQYDSNNRQVWFQNRRTKWRKKEAADNALVKRTESIDSSSRSTPFGSKIVEQNGERRKQPIMHSSNGPNQSTHHLEALRCNLSHLLYHHQIEISSICVWFQNRRTKWRKKEAADNALVKRTESIDSSSRSTPLQSITPFISSSN</sequence>
<dbReference type="PANTHER" id="PTHR24329:SF543">
    <property type="entry name" value="FI01017P-RELATED"/>
    <property type="match status" value="1"/>
</dbReference>
<proteinExistence type="predicted"/>
<dbReference type="InterPro" id="IPR009057">
    <property type="entry name" value="Homeodomain-like_sf"/>
</dbReference>
<name>A0A0M3IDI1_ASCLU</name>
<dbReference type="GO" id="GO:0000981">
    <property type="term" value="F:DNA-binding transcription factor activity, RNA polymerase II-specific"/>
    <property type="evidence" value="ECO:0007669"/>
    <property type="project" value="TreeGrafter"/>
</dbReference>
<dbReference type="AlphaFoldDB" id="A0A0M3IDI1"/>
<comment type="subcellular location">
    <subcellularLocation>
        <location evidence="1 2 3">Nucleus</location>
    </subcellularLocation>
</comment>
<dbReference type="Pfam" id="PF00046">
    <property type="entry name" value="Homeodomain"/>
    <property type="match status" value="1"/>
</dbReference>
<evidence type="ECO:0000313" key="6">
    <source>
        <dbReference type="Proteomes" id="UP000036681"/>
    </source>
</evidence>
<evidence type="ECO:0000313" key="7">
    <source>
        <dbReference type="WBParaSite" id="ALUE_0001608601-mRNA-1"/>
    </source>
</evidence>
<feature type="compositionally biased region" description="Polar residues" evidence="4">
    <location>
        <begin position="97"/>
        <end position="106"/>
    </location>
</feature>
<dbReference type="GO" id="GO:0000977">
    <property type="term" value="F:RNA polymerase II transcription regulatory region sequence-specific DNA binding"/>
    <property type="evidence" value="ECO:0007669"/>
    <property type="project" value="TreeGrafter"/>
</dbReference>
<evidence type="ECO:0000256" key="1">
    <source>
        <dbReference type="ARBA" id="ARBA00004123"/>
    </source>
</evidence>
<feature type="region of interest" description="Disordered" evidence="4">
    <location>
        <begin position="181"/>
        <end position="205"/>
    </location>
</feature>
<keyword evidence="2 3" id="KW-0539">Nucleus</keyword>